<evidence type="ECO:0000313" key="1">
    <source>
        <dbReference type="EMBL" id="OAF66428.1"/>
    </source>
</evidence>
<evidence type="ECO:0000313" key="2">
    <source>
        <dbReference type="Proteomes" id="UP000078046"/>
    </source>
</evidence>
<dbReference type="AlphaFoldDB" id="A0A177AWM7"/>
<name>A0A177AWM7_9BILA</name>
<protein>
    <submittedName>
        <fullName evidence="1">Uncharacterized protein</fullName>
    </submittedName>
</protein>
<comment type="caution">
    <text evidence="1">The sequence shown here is derived from an EMBL/GenBank/DDBJ whole genome shotgun (WGS) entry which is preliminary data.</text>
</comment>
<dbReference type="EMBL" id="LWCA01000935">
    <property type="protein sequence ID" value="OAF66428.1"/>
    <property type="molecule type" value="Genomic_DNA"/>
</dbReference>
<reference evidence="1 2" key="1">
    <citation type="submission" date="2016-04" db="EMBL/GenBank/DDBJ databases">
        <title>The genome of Intoshia linei affirms orthonectids as highly simplified spiralians.</title>
        <authorList>
            <person name="Mikhailov K.V."/>
            <person name="Slusarev G.S."/>
            <person name="Nikitin M.A."/>
            <person name="Logacheva M.D."/>
            <person name="Penin A."/>
            <person name="Aleoshin V."/>
            <person name="Panchin Y.V."/>
        </authorList>
    </citation>
    <scope>NUCLEOTIDE SEQUENCE [LARGE SCALE GENOMIC DNA]</scope>
    <source>
        <strain evidence="1">Intl2013</strain>
        <tissue evidence="1">Whole animal</tissue>
    </source>
</reference>
<organism evidence="1 2">
    <name type="scientific">Intoshia linei</name>
    <dbReference type="NCBI Taxonomy" id="1819745"/>
    <lineage>
        <taxon>Eukaryota</taxon>
        <taxon>Metazoa</taxon>
        <taxon>Spiralia</taxon>
        <taxon>Lophotrochozoa</taxon>
        <taxon>Mesozoa</taxon>
        <taxon>Orthonectida</taxon>
        <taxon>Rhopaluridae</taxon>
        <taxon>Intoshia</taxon>
    </lineage>
</organism>
<sequence>MILQQDSAPCHRSCSTKDFLRTSTSTVPSPQNLIGLWDIVVEEWMKIEFSIIKNLYESIPRGIDSLSKIIEIKKTNPGKFAPYGHRLFSVATDDNIIFCLTHFAEKYKIKHYKTNCLSYLKKSIRMIIINLLFAAVIQKRRNIISEKKVRTNLYTHLPSPVSNTITLKTLYNAVLNHKKLIGNEVFRRKLLLQLALEM</sequence>
<dbReference type="Proteomes" id="UP000078046">
    <property type="component" value="Unassembled WGS sequence"/>
</dbReference>
<gene>
    <name evidence="1" type="ORF">A3Q56_05853</name>
</gene>
<proteinExistence type="predicted"/>
<accession>A0A177AWM7</accession>
<keyword evidence="2" id="KW-1185">Reference proteome</keyword>